<proteinExistence type="predicted"/>
<evidence type="ECO:0000313" key="3">
    <source>
        <dbReference type="Proteomes" id="UP000249218"/>
    </source>
</evidence>
<dbReference type="PANTHER" id="PTHR40552:SF6">
    <property type="entry name" value="FI09606P-RELATED"/>
    <property type="match status" value="1"/>
</dbReference>
<accession>A0A2W1BJ59</accession>
<dbReference type="OrthoDB" id="7916681at2759"/>
<dbReference type="Proteomes" id="UP000249218">
    <property type="component" value="Unassembled WGS sequence"/>
</dbReference>
<evidence type="ECO:0000313" key="2">
    <source>
        <dbReference type="EMBL" id="PZC72876.1"/>
    </source>
</evidence>
<dbReference type="EMBL" id="KZ150147">
    <property type="protein sequence ID" value="PZC72876.1"/>
    <property type="molecule type" value="Genomic_DNA"/>
</dbReference>
<dbReference type="Gene3D" id="3.90.70.120">
    <property type="match status" value="2"/>
</dbReference>
<name>A0A2W1BJ59_HELAM</name>
<organism evidence="2 3">
    <name type="scientific">Helicoverpa armigera</name>
    <name type="common">Cotton bollworm</name>
    <name type="synonym">Heliothis armigera</name>
    <dbReference type="NCBI Taxonomy" id="29058"/>
    <lineage>
        <taxon>Eukaryota</taxon>
        <taxon>Metazoa</taxon>
        <taxon>Ecdysozoa</taxon>
        <taxon>Arthropoda</taxon>
        <taxon>Hexapoda</taxon>
        <taxon>Insecta</taxon>
        <taxon>Pterygota</taxon>
        <taxon>Neoptera</taxon>
        <taxon>Endopterygota</taxon>
        <taxon>Lepidoptera</taxon>
        <taxon>Glossata</taxon>
        <taxon>Ditrysia</taxon>
        <taxon>Noctuoidea</taxon>
        <taxon>Noctuidae</taxon>
        <taxon>Heliothinae</taxon>
        <taxon>Helicoverpa</taxon>
    </lineage>
</organism>
<feature type="compositionally biased region" description="Basic and acidic residues" evidence="1">
    <location>
        <begin position="412"/>
        <end position="421"/>
    </location>
</feature>
<protein>
    <submittedName>
        <fullName evidence="2">Uncharacterized protein</fullName>
    </submittedName>
</protein>
<reference evidence="2 3" key="1">
    <citation type="journal article" date="2017" name="BMC Biol.">
        <title>Genomic innovations, transcriptional plasticity and gene loss underlying the evolution and divergence of two highly polyphagous and invasive Helicoverpa pest species.</title>
        <authorList>
            <person name="Pearce S.L."/>
            <person name="Clarke D.F."/>
            <person name="East P.D."/>
            <person name="Elfekih S."/>
            <person name="Gordon K.H."/>
            <person name="Jermiin L.S."/>
            <person name="McGaughran A."/>
            <person name="Oakeshott J.G."/>
            <person name="Papanikolaou A."/>
            <person name="Perera O.P."/>
            <person name="Rane R.V."/>
            <person name="Richards S."/>
            <person name="Tay W.T."/>
            <person name="Walsh T.K."/>
            <person name="Anderson A."/>
            <person name="Anderson C.J."/>
            <person name="Asgari S."/>
            <person name="Board P.G."/>
            <person name="Bretschneider A."/>
            <person name="Campbell P.M."/>
            <person name="Chertemps T."/>
            <person name="Christeller J.T."/>
            <person name="Coppin C.W."/>
            <person name="Downes S.J."/>
            <person name="Duan G."/>
            <person name="Farnsworth C.A."/>
            <person name="Good R.T."/>
            <person name="Han L.B."/>
            <person name="Han Y.C."/>
            <person name="Hatje K."/>
            <person name="Horne I."/>
            <person name="Huang Y.P."/>
            <person name="Hughes D.S."/>
            <person name="Jacquin-Joly E."/>
            <person name="James W."/>
            <person name="Jhangiani S."/>
            <person name="Kollmar M."/>
            <person name="Kuwar S.S."/>
            <person name="Li S."/>
            <person name="Liu N.Y."/>
            <person name="Maibeche M.T."/>
            <person name="Miller J.R."/>
            <person name="Montagne N."/>
            <person name="Perry T."/>
            <person name="Qu J."/>
            <person name="Song S.V."/>
            <person name="Sutton G.G."/>
            <person name="Vogel H."/>
            <person name="Walenz B.P."/>
            <person name="Xu W."/>
            <person name="Zhang H.J."/>
            <person name="Zou Z."/>
            <person name="Batterham P."/>
            <person name="Edwards O.R."/>
            <person name="Feyereisen R."/>
            <person name="Gibbs R.A."/>
            <person name="Heckel D.G."/>
            <person name="McGrath A."/>
            <person name="Robin C."/>
            <person name="Scherer S.E."/>
            <person name="Worley K.C."/>
            <person name="Wu Y.D."/>
        </authorList>
    </citation>
    <scope>NUCLEOTIDE SEQUENCE [LARGE SCALE GENOMIC DNA]</scope>
    <source>
        <strain evidence="2">Harm_GR_Male_#8</strain>
        <tissue evidence="2">Whole organism</tissue>
    </source>
</reference>
<dbReference type="PANTHER" id="PTHR40552">
    <property type="entry name" value="AT05186P-RELATED"/>
    <property type="match status" value="1"/>
</dbReference>
<evidence type="ECO:0000256" key="1">
    <source>
        <dbReference type="SAM" id="MobiDB-lite"/>
    </source>
</evidence>
<gene>
    <name evidence="2" type="primary">HaOG210401</name>
    <name evidence="2" type="ORF">B5X24_HaOG210401</name>
</gene>
<sequence>MSPKIKKKSRSYASTSSGLFGQRNTSGWLVLSDGTQFMSAQHSIACRKFSHASRGNQAVACAVMAVAMSRVEDVCRWCTTTLDQILESGDQLYQDSYLHFHPPTKILAMEQVSYIQTTSFGQRFHQLPRETIAPGPGQCSRSVFSQDAVAMSCVEDTTLDQILESGDQLYQDSYLHFHPPTKILAMEQDAVAMSRVEDTMLDQILESGDQLYQDSYLHFHPPTKILAMEQDAVAMSGVEDTTLDQTLESGDQLYQDSYLHFHPPTKILAMEQILESGDQLYQDSYLHFHPPTKILAMEQILRKFYTPGNCVCRVVVYKSRHKGALDVDLVQQIGEFFREEKAGVFVTGKGDFAVALFRTPRGYYMFDPADRDRYGRAVAPPCIGRARACFSQYPNVQSLAEKLGPNIPPTSEVEHLEDTPRRSSKSQQPDTDDEDKEVNIYSYLTALTASFFIKS</sequence>
<keyword evidence="3" id="KW-1185">Reference proteome</keyword>
<dbReference type="AlphaFoldDB" id="A0A2W1BJ59"/>
<feature type="region of interest" description="Disordered" evidence="1">
    <location>
        <begin position="403"/>
        <end position="437"/>
    </location>
</feature>